<protein>
    <recommendedName>
        <fullName evidence="1">Acid ceramidase N-terminal domain-containing protein</fullName>
    </recommendedName>
</protein>
<dbReference type="GeneID" id="73321511"/>
<proteinExistence type="predicted"/>
<keyword evidence="3" id="KW-1185">Reference proteome</keyword>
<name>A0AA37L230_9PEZI</name>
<dbReference type="AlphaFoldDB" id="A0AA37L230"/>
<dbReference type="EMBL" id="BQXU01000001">
    <property type="protein sequence ID" value="GKT40528.1"/>
    <property type="molecule type" value="Genomic_DNA"/>
</dbReference>
<dbReference type="Proteomes" id="UP001055115">
    <property type="component" value="Unassembled WGS sequence"/>
</dbReference>
<evidence type="ECO:0000313" key="3">
    <source>
        <dbReference type="Proteomes" id="UP001055115"/>
    </source>
</evidence>
<organism evidence="2 3">
    <name type="scientific">Colletotrichum spaethianum</name>
    <dbReference type="NCBI Taxonomy" id="700344"/>
    <lineage>
        <taxon>Eukaryota</taxon>
        <taxon>Fungi</taxon>
        <taxon>Dikarya</taxon>
        <taxon>Ascomycota</taxon>
        <taxon>Pezizomycotina</taxon>
        <taxon>Sordariomycetes</taxon>
        <taxon>Hypocreomycetidae</taxon>
        <taxon>Glomerellales</taxon>
        <taxon>Glomerellaceae</taxon>
        <taxon>Colletotrichum</taxon>
        <taxon>Colletotrichum spaethianum species complex</taxon>
    </lineage>
</organism>
<evidence type="ECO:0000259" key="1">
    <source>
        <dbReference type="Pfam" id="PF15508"/>
    </source>
</evidence>
<dbReference type="InterPro" id="IPR029130">
    <property type="entry name" value="Acid_ceramidase_N"/>
</dbReference>
<dbReference type="RefSeq" id="XP_049122878.1">
    <property type="nucleotide sequence ID" value="XM_049266921.1"/>
</dbReference>
<feature type="domain" description="Acid ceramidase N-terminal" evidence="1">
    <location>
        <begin position="41"/>
        <end position="101"/>
    </location>
</feature>
<sequence>MNVIGMNPSIKIIQPILRLGARQEEKQTSAFPTVFTPTITDISIYRIDMGKPAEERYVQLAKEFAPQIRSVSPLFDEVVESLFSKKLAGVIKFTSRYALRKVFDQEQSKEIKSIASAAKIRTHLVTSHSGLVAGLHFRNSLGATQGKG</sequence>
<dbReference type="Pfam" id="PF15508">
    <property type="entry name" value="NAAA-beta"/>
    <property type="match status" value="1"/>
</dbReference>
<comment type="caution">
    <text evidence="2">The sequence shown here is derived from an EMBL/GenBank/DDBJ whole genome shotgun (WGS) entry which is preliminary data.</text>
</comment>
<reference evidence="2 3" key="1">
    <citation type="submission" date="2022-03" db="EMBL/GenBank/DDBJ databases">
        <title>Genome data of Colletotrichum spp.</title>
        <authorList>
            <person name="Utami Y.D."/>
            <person name="Hiruma K."/>
        </authorList>
    </citation>
    <scope>NUCLEOTIDE SEQUENCE [LARGE SCALE GENOMIC DNA]</scope>
    <source>
        <strain evidence="2 3">MAFF 239500</strain>
    </source>
</reference>
<evidence type="ECO:0000313" key="2">
    <source>
        <dbReference type="EMBL" id="GKT40528.1"/>
    </source>
</evidence>
<accession>A0AA37L230</accession>
<gene>
    <name evidence="2" type="ORF">ColSpa_00709</name>
</gene>